<protein>
    <submittedName>
        <fullName evidence="2">Uncharacterized protein</fullName>
    </submittedName>
</protein>
<comment type="caution">
    <text evidence="2">The sequence shown here is derived from an EMBL/GenBank/DDBJ whole genome shotgun (WGS) entry which is preliminary data.</text>
</comment>
<reference evidence="2 3" key="1">
    <citation type="submission" date="2021-01" db="EMBL/GenBank/DDBJ databases">
        <title>Actinoplanes sp. nov. LDG1-01 isolated from lichen.</title>
        <authorList>
            <person name="Saeng-In P."/>
            <person name="Phongsopitanun W."/>
            <person name="Kanchanasin P."/>
            <person name="Yuki M."/>
            <person name="Kudo T."/>
            <person name="Ohkuma M."/>
            <person name="Tanasupawat S."/>
        </authorList>
    </citation>
    <scope>NUCLEOTIDE SEQUENCE [LARGE SCALE GENOMIC DNA]</scope>
    <source>
        <strain evidence="2 3">LDG1-01</strain>
    </source>
</reference>
<sequence length="188" mass="21189">MQNTPWWGVPVVAGIFAFLGVILAQVVSVVIENGRAKREDRVRWHTQRRELYAEFLKSAIAYLDEIHRKINENDFNEKRMENYPGELLVKQLELNFIASDEVQKSAQELSQALRVANKSSSPGSDGAVLDSAIEKLLDFEDAVRGEFGLKKVSSPNLGIFVRIRQPRKMVKADTPAIDQEAPTRHASD</sequence>
<organism evidence="2 3">
    <name type="scientific">Paractinoplanes lichenicola</name>
    <dbReference type="NCBI Taxonomy" id="2802976"/>
    <lineage>
        <taxon>Bacteria</taxon>
        <taxon>Bacillati</taxon>
        <taxon>Actinomycetota</taxon>
        <taxon>Actinomycetes</taxon>
        <taxon>Micromonosporales</taxon>
        <taxon>Micromonosporaceae</taxon>
        <taxon>Paractinoplanes</taxon>
    </lineage>
</organism>
<evidence type="ECO:0000313" key="2">
    <source>
        <dbReference type="EMBL" id="MBL7259154.1"/>
    </source>
</evidence>
<keyword evidence="1" id="KW-0472">Membrane</keyword>
<dbReference type="Proteomes" id="UP000598996">
    <property type="component" value="Unassembled WGS sequence"/>
</dbReference>
<evidence type="ECO:0000313" key="3">
    <source>
        <dbReference type="Proteomes" id="UP000598996"/>
    </source>
</evidence>
<gene>
    <name evidence="2" type="ORF">JKJ07_33045</name>
</gene>
<keyword evidence="3" id="KW-1185">Reference proteome</keyword>
<proteinExistence type="predicted"/>
<name>A0ABS1VXG2_9ACTN</name>
<dbReference type="EMBL" id="JAENHO010000010">
    <property type="protein sequence ID" value="MBL7259154.1"/>
    <property type="molecule type" value="Genomic_DNA"/>
</dbReference>
<keyword evidence="1" id="KW-0812">Transmembrane</keyword>
<dbReference type="RefSeq" id="WP_202995793.1">
    <property type="nucleotide sequence ID" value="NZ_JAENHO010000010.1"/>
</dbReference>
<evidence type="ECO:0000256" key="1">
    <source>
        <dbReference type="SAM" id="Phobius"/>
    </source>
</evidence>
<feature type="transmembrane region" description="Helical" evidence="1">
    <location>
        <begin position="6"/>
        <end position="31"/>
    </location>
</feature>
<accession>A0ABS1VXG2</accession>
<keyword evidence="1" id="KW-1133">Transmembrane helix</keyword>